<sequence length="33" mass="3837">MLITTTRPYKGSFFIPFYHLSGNKKLKKELGGY</sequence>
<accession>R4S2I8</accession>
<dbReference type="Proteomes" id="UP000013941">
    <property type="component" value="Chromosome"/>
</dbReference>
<evidence type="ECO:0000313" key="2">
    <source>
        <dbReference type="Proteomes" id="UP000013941"/>
    </source>
</evidence>
<name>R4S2I8_PHYAS</name>
<dbReference type="HOGENOM" id="CLU_3384074_0_0_14"/>
<dbReference type="KEGG" id="nzs:SLY_1102"/>
<dbReference type="AlphaFoldDB" id="R4S2I8"/>
<protein>
    <submittedName>
        <fullName evidence="1">Uncharacterized protein</fullName>
    </submittedName>
</protein>
<proteinExistence type="predicted"/>
<gene>
    <name evidence="1" type="ORF">SLY_1102</name>
</gene>
<dbReference type="EMBL" id="CP002548">
    <property type="protein sequence ID" value="AGL91008.1"/>
    <property type="molecule type" value="Genomic_DNA"/>
</dbReference>
<organism evidence="1 2">
    <name type="scientific">Strawberry lethal yellows phytoplasma (CPA) str. NZSb11</name>
    <dbReference type="NCBI Taxonomy" id="980422"/>
    <lineage>
        <taxon>Bacteria</taxon>
        <taxon>Bacillati</taxon>
        <taxon>Mycoplasmatota</taxon>
        <taxon>Mollicutes</taxon>
        <taxon>Acholeplasmatales</taxon>
        <taxon>Acholeplasmataceae</taxon>
        <taxon>Candidatus Phytoplasma</taxon>
        <taxon>16SrXII (Stolbur group)</taxon>
    </lineage>
</organism>
<keyword evidence="2" id="KW-1185">Reference proteome</keyword>
<evidence type="ECO:0000313" key="1">
    <source>
        <dbReference type="EMBL" id="AGL91008.1"/>
    </source>
</evidence>
<reference evidence="1 2" key="1">
    <citation type="journal article" date="2013" name="BMC Genomics">
        <title>Comparison of the complete genome sequence of two closely related isolates of 'Candidatus Phytoplasma australiense' reveals genome plasticity.</title>
        <authorList>
            <person name="Andersen M.T."/>
            <person name="Liefting L.W."/>
            <person name="Havukkala I."/>
            <person name="Beever R.E."/>
        </authorList>
    </citation>
    <scope>NUCLEOTIDE SEQUENCE [LARGE SCALE GENOMIC DNA]</scope>
    <source>
        <strain evidence="1 2">NZSb11</strain>
    </source>
</reference>